<dbReference type="STRING" id="915059.NH26_24225"/>
<evidence type="ECO:0000313" key="2">
    <source>
        <dbReference type="Proteomes" id="UP000179797"/>
    </source>
</evidence>
<protein>
    <recommendedName>
        <fullName evidence="3">CBM-cenC domain-containing protein</fullName>
    </recommendedName>
</protein>
<name>A0A1S1YUH4_FLAPC</name>
<comment type="caution">
    <text evidence="1">The sequence shown here is derived from an EMBL/GenBank/DDBJ whole genome shotgun (WGS) entry which is preliminary data.</text>
</comment>
<dbReference type="Proteomes" id="UP000179797">
    <property type="component" value="Unassembled WGS sequence"/>
</dbReference>
<dbReference type="AlphaFoldDB" id="A0A1S1YUH4"/>
<dbReference type="SUPFAM" id="SSF49785">
    <property type="entry name" value="Galactose-binding domain-like"/>
    <property type="match status" value="1"/>
</dbReference>
<dbReference type="OrthoDB" id="9800955at2"/>
<proteinExistence type="predicted"/>
<dbReference type="Gene3D" id="2.60.120.260">
    <property type="entry name" value="Galactose-binding domain-like"/>
    <property type="match status" value="1"/>
</dbReference>
<reference evidence="1 2" key="1">
    <citation type="journal article" date="2012" name="Int. J. Syst. Evol. Microbiol.">
        <title>Flammeovirga pacifica sp. nov., isolated from deep-sea sediment.</title>
        <authorList>
            <person name="Xu H."/>
            <person name="Fu Y."/>
            <person name="Yang N."/>
            <person name="Ding Z."/>
            <person name="Lai Q."/>
            <person name="Zeng R."/>
        </authorList>
    </citation>
    <scope>NUCLEOTIDE SEQUENCE [LARGE SCALE GENOMIC DNA]</scope>
    <source>
        <strain evidence="2">DSM 24597 / LMG 26175 / WPAGA1</strain>
    </source>
</reference>
<dbReference type="InterPro" id="IPR008979">
    <property type="entry name" value="Galactose-bd-like_sf"/>
</dbReference>
<keyword evidence="2" id="KW-1185">Reference proteome</keyword>
<accession>A0A1S1YUH4</accession>
<sequence length="531" mass="59549">MKKLKYIIGILLLINLIGCSQKEYIAPTEFSDVKWYTSKSNNNFTFSDTMFIGVNNFIAFTDLSRGTIEHNWYVPESAKFLEGPISNKVVDYTPYIINDAGLVSSKPTVNVLFTSASPKKENGEDSIFTVKLYNSFRDSVSFTGFDTLEADYINGLWVIENDFKVKVFDSVEVDMTIANEAGETFDNFRDSTAVFEVEFGEKITFTDISTVGDPDARTWKIAGKEYTDETVTVTTSSLGRMNVILTARRENPILPRGSKQYTVEGKIMVVPSSKPFSLTSTVDELEDQTIQFIYNGLFKDFTSEEAKNFFSATVNGNDVEIDFIGRDESNKAMINIKLSETIYSNDVVVIKHNGGMKATDDRESGAFEETVNMHEVVLLDKETTKFTNDESDIWITAANTIANPNASITVGTDEDGSTYMRLEKLGAGPLQLEGRNGLFNLEQGKKYLIKFKIWASAGSGGYKLYMVDDRWHENKWLAQDHPAEQWVDAEYIYEKTSADKQGALLIMNLGGVGPFKVKDITVREADIRPLD</sequence>
<dbReference type="EMBL" id="JRYR02000002">
    <property type="protein sequence ID" value="OHX64677.1"/>
    <property type="molecule type" value="Genomic_DNA"/>
</dbReference>
<evidence type="ECO:0000313" key="1">
    <source>
        <dbReference type="EMBL" id="OHX64677.1"/>
    </source>
</evidence>
<gene>
    <name evidence="1" type="ORF">NH26_24225</name>
</gene>
<organism evidence="1 2">
    <name type="scientific">Flammeovirga pacifica</name>
    <dbReference type="NCBI Taxonomy" id="915059"/>
    <lineage>
        <taxon>Bacteria</taxon>
        <taxon>Pseudomonadati</taxon>
        <taxon>Bacteroidota</taxon>
        <taxon>Cytophagia</taxon>
        <taxon>Cytophagales</taxon>
        <taxon>Flammeovirgaceae</taxon>
        <taxon>Flammeovirga</taxon>
    </lineage>
</organism>
<dbReference type="RefSeq" id="WP_044217295.1">
    <property type="nucleotide sequence ID" value="NZ_JRYR02000002.1"/>
</dbReference>
<evidence type="ECO:0008006" key="3">
    <source>
        <dbReference type="Google" id="ProtNLM"/>
    </source>
</evidence>